<sequence length="1104" mass="127052">MADSKIFNPVDNKVDFIQIEHDMLEKWNKDDTFNQLRKKNAEGKPWSFLDGPITANNPMGVHHAWGRTLKDIFQRFHAMKGRDLRYQNGFDCQGLWVEIEVEKELGFKSKRDVEKYGLENFVNKCKERVLKYSAIQSEQSKRLGYWMDWDNSYFTMSDENNYTIWAFLKKLYEDGKIYKGTDVVPWSGRSGTSYSQMEIIEGRKLVAHTSVFVRFPIKNQHNEYILVWTTTPWTLTSNVAAAVNVDLDYIKIKAADGALYYFAKENLEFQRLDKQFKEKKQWIDGVPKLKTIAQIFKERGGYEVIGTIKGVDMLGWEYEGPFDELEAQSKVGGYPFVDKALKVDGKTGISCHRIIDGGKDSIGSDVVVAGEGTGIVHTAPGCGAIDKKIAQKAGLISIAPLNEESCYIDGFGKYSGKCATHIETTQEIIADLKDKGLLLYQEQYPHVYPHCWRSGDELVFRIVDEWYINMDWRDKIKNLVKDIQWIPEWGHDREMEWLENMGDWMISKKRFWGLALPIWKFEDDSFYVVGSKEELEKLSVEGWDEFEGKSPHRPWIDKVKIKHPETGLIGTRIPDVGNPWLDAGIVPYSTFHYNSDKDYWKKWFPADFVVECLPGQFRNWFYSLLALSTVMEEKAPFKTLLGHALVKDETGRDMHKSWGNAIWFDDAAEKMGVDVMRWMYASQNPEHNLLFGYGIADEVRKQLITLWNTYSFFVTYANLDGFDPSTKIKKETLTKSDRWILSKTNKFIKTAEKHYNSFQVFQLMAEATRLLDDLSNWYIRRNRRRFWKSENDSDKTAAYSTLYRVLINFVKVIAPIVPFVSDKIYGNLVSRNNETNFDSVHLCDFPSVNPSDIDENVLNEIDVVIQIVSLSRSARNKANIKIRQPLSELALFAIDDIQKIAENNKAEILEELNIKELNFVEKESDLVQYNVKPDFPTLGQKYGKDIGRITTYLKSVDSQELVQKVKKMNSVIIAGKDGDLEILPEELILEEVSVNNYAVSSGKNFIVGISTEISESLKQEGLVRDLIRQVQNLRKDSGLKVEDRIKIEINGSKELNNAVVSYESYFMNEVLGVKLDMGDCITFKYNDSVKIAGEKTIIGISPLI</sequence>
<evidence type="ECO:0000256" key="2">
    <source>
        <dbReference type="ARBA" id="ARBA00022598"/>
    </source>
</evidence>
<dbReference type="SUPFAM" id="SSF52374">
    <property type="entry name" value="Nucleotidylyl transferase"/>
    <property type="match status" value="1"/>
</dbReference>
<evidence type="ECO:0000256" key="3">
    <source>
        <dbReference type="ARBA" id="ARBA00022741"/>
    </source>
</evidence>
<dbReference type="Gene3D" id="3.40.50.620">
    <property type="entry name" value="HUPs"/>
    <property type="match status" value="2"/>
</dbReference>
<dbReference type="InterPro" id="IPR033709">
    <property type="entry name" value="Anticodon_Ile_ABEc"/>
</dbReference>
<evidence type="ECO:0000259" key="9">
    <source>
        <dbReference type="Pfam" id="PF08264"/>
    </source>
</evidence>
<dbReference type="CDD" id="cd07961">
    <property type="entry name" value="Anticodon_Ia_Ile_ABEc"/>
    <property type="match status" value="1"/>
</dbReference>
<dbReference type="GO" id="GO:0002161">
    <property type="term" value="F:aminoacyl-tRNA deacylase activity"/>
    <property type="evidence" value="ECO:0007669"/>
    <property type="project" value="InterPro"/>
</dbReference>
<evidence type="ECO:0000259" key="8">
    <source>
        <dbReference type="Pfam" id="PF00133"/>
    </source>
</evidence>
<evidence type="ECO:0000313" key="10">
    <source>
        <dbReference type="EMBL" id="SUZ95476.1"/>
    </source>
</evidence>
<dbReference type="Pfam" id="PF08264">
    <property type="entry name" value="Anticodon_1"/>
    <property type="match status" value="1"/>
</dbReference>
<keyword evidence="4" id="KW-0067">ATP-binding</keyword>
<accession>A0A381RUE3</accession>
<dbReference type="EMBL" id="UINC01002328">
    <property type="protein sequence ID" value="SUZ95476.1"/>
    <property type="molecule type" value="Genomic_DNA"/>
</dbReference>
<dbReference type="PANTHER" id="PTHR42780">
    <property type="entry name" value="SOLEUCYL-TRNA SYNTHETASE"/>
    <property type="match status" value="1"/>
</dbReference>
<dbReference type="Pfam" id="PF19302">
    <property type="entry name" value="DUF5915"/>
    <property type="match status" value="1"/>
</dbReference>
<dbReference type="GO" id="GO:0000049">
    <property type="term" value="F:tRNA binding"/>
    <property type="evidence" value="ECO:0007669"/>
    <property type="project" value="InterPro"/>
</dbReference>
<dbReference type="GO" id="GO:0006428">
    <property type="term" value="P:isoleucyl-tRNA aminoacylation"/>
    <property type="evidence" value="ECO:0007669"/>
    <property type="project" value="InterPro"/>
</dbReference>
<dbReference type="InterPro" id="IPR014729">
    <property type="entry name" value="Rossmann-like_a/b/a_fold"/>
</dbReference>
<dbReference type="GO" id="GO:0005524">
    <property type="term" value="F:ATP binding"/>
    <property type="evidence" value="ECO:0007669"/>
    <property type="project" value="UniProtKB-KW"/>
</dbReference>
<organism evidence="10">
    <name type="scientific">marine metagenome</name>
    <dbReference type="NCBI Taxonomy" id="408172"/>
    <lineage>
        <taxon>unclassified sequences</taxon>
        <taxon>metagenomes</taxon>
        <taxon>ecological metagenomes</taxon>
    </lineage>
</organism>
<evidence type="ECO:0000256" key="7">
    <source>
        <dbReference type="ARBA" id="ARBA00048359"/>
    </source>
</evidence>
<feature type="domain" description="Methionyl/Valyl/Leucyl/Isoleucyl-tRNA synthetase anticodon-binding" evidence="9">
    <location>
        <begin position="737"/>
        <end position="887"/>
    </location>
</feature>
<comment type="catalytic activity">
    <reaction evidence="7">
        <text>tRNA(Ile) + L-isoleucine + ATP = L-isoleucyl-tRNA(Ile) + AMP + diphosphate</text>
        <dbReference type="Rhea" id="RHEA:11060"/>
        <dbReference type="Rhea" id="RHEA-COMP:9666"/>
        <dbReference type="Rhea" id="RHEA-COMP:9695"/>
        <dbReference type="ChEBI" id="CHEBI:30616"/>
        <dbReference type="ChEBI" id="CHEBI:33019"/>
        <dbReference type="ChEBI" id="CHEBI:58045"/>
        <dbReference type="ChEBI" id="CHEBI:78442"/>
        <dbReference type="ChEBI" id="CHEBI:78528"/>
        <dbReference type="ChEBI" id="CHEBI:456215"/>
        <dbReference type="EC" id="6.1.1.5"/>
    </reaction>
</comment>
<keyword evidence="2" id="KW-0436">Ligase</keyword>
<dbReference type="Gene3D" id="1.10.730.10">
    <property type="entry name" value="Isoleucyl-tRNA Synthetase, Domain 1"/>
    <property type="match status" value="1"/>
</dbReference>
<dbReference type="InterPro" id="IPR023586">
    <property type="entry name" value="Ile-tRNA-ligase_type2"/>
</dbReference>
<dbReference type="PRINTS" id="PR00984">
    <property type="entry name" value="TRNASYNTHILE"/>
</dbReference>
<proteinExistence type="predicted"/>
<dbReference type="InterPro" id="IPR009008">
    <property type="entry name" value="Val/Leu/Ile-tRNA-synth_edit"/>
</dbReference>
<evidence type="ECO:0000256" key="5">
    <source>
        <dbReference type="ARBA" id="ARBA00022917"/>
    </source>
</evidence>
<keyword evidence="5" id="KW-0648">Protein biosynthesis</keyword>
<keyword evidence="6" id="KW-0030">Aminoacyl-tRNA synthetase</keyword>
<evidence type="ECO:0000256" key="6">
    <source>
        <dbReference type="ARBA" id="ARBA00023146"/>
    </source>
</evidence>
<protein>
    <recommendedName>
        <fullName evidence="1">isoleucine--tRNA ligase</fullName>
        <ecNumber evidence="1">6.1.1.5</ecNumber>
    </recommendedName>
</protein>
<dbReference type="Pfam" id="PF00133">
    <property type="entry name" value="tRNA-synt_1"/>
    <property type="match status" value="1"/>
</dbReference>
<name>A0A381RUE3_9ZZZZ</name>
<dbReference type="SUPFAM" id="SSF50677">
    <property type="entry name" value="ValRS/IleRS/LeuRS editing domain"/>
    <property type="match status" value="1"/>
</dbReference>
<feature type="domain" description="Aminoacyl-tRNA synthetase class Ia" evidence="8">
    <location>
        <begin position="23"/>
        <end position="682"/>
    </location>
</feature>
<evidence type="ECO:0000256" key="4">
    <source>
        <dbReference type="ARBA" id="ARBA00022840"/>
    </source>
</evidence>
<dbReference type="EC" id="6.1.1.5" evidence="1"/>
<evidence type="ECO:0000256" key="1">
    <source>
        <dbReference type="ARBA" id="ARBA00013165"/>
    </source>
</evidence>
<dbReference type="PANTHER" id="PTHR42780:SF1">
    <property type="entry name" value="ISOLEUCINE--TRNA LIGASE, CYTOPLASMIC"/>
    <property type="match status" value="1"/>
</dbReference>
<gene>
    <name evidence="10" type="ORF">METZ01_LOCUS48330</name>
</gene>
<dbReference type="InterPro" id="IPR002301">
    <property type="entry name" value="Ile-tRNA-ligase"/>
</dbReference>
<dbReference type="InterPro" id="IPR013155">
    <property type="entry name" value="M/V/L/I-tRNA-synth_anticd-bd"/>
</dbReference>
<dbReference type="InterPro" id="IPR009080">
    <property type="entry name" value="tRNAsynth_Ia_anticodon-bd"/>
</dbReference>
<dbReference type="AlphaFoldDB" id="A0A381RUE3"/>
<dbReference type="GO" id="GO:0004822">
    <property type="term" value="F:isoleucine-tRNA ligase activity"/>
    <property type="evidence" value="ECO:0007669"/>
    <property type="project" value="UniProtKB-EC"/>
</dbReference>
<reference evidence="10" key="1">
    <citation type="submission" date="2018-05" db="EMBL/GenBank/DDBJ databases">
        <authorList>
            <person name="Lanie J.A."/>
            <person name="Ng W.-L."/>
            <person name="Kazmierczak K.M."/>
            <person name="Andrzejewski T.M."/>
            <person name="Davidsen T.M."/>
            <person name="Wayne K.J."/>
            <person name="Tettelin H."/>
            <person name="Glass J.I."/>
            <person name="Rusch D."/>
            <person name="Podicherti R."/>
            <person name="Tsui H.-C.T."/>
            <person name="Winkler M.E."/>
        </authorList>
    </citation>
    <scope>NUCLEOTIDE SEQUENCE</scope>
</reference>
<dbReference type="InterPro" id="IPR002300">
    <property type="entry name" value="aa-tRNA-synth_Ia"/>
</dbReference>
<dbReference type="NCBIfam" id="TIGR00392">
    <property type="entry name" value="ileS"/>
    <property type="match status" value="1"/>
</dbReference>
<dbReference type="SUPFAM" id="SSF47323">
    <property type="entry name" value="Anticodon-binding domain of a subclass of class I aminoacyl-tRNA synthetases"/>
    <property type="match status" value="1"/>
</dbReference>
<keyword evidence="3" id="KW-0547">Nucleotide-binding</keyword>